<dbReference type="Proteomes" id="UP001301797">
    <property type="component" value="Chromosome"/>
</dbReference>
<dbReference type="EMBL" id="CP043875">
    <property type="protein sequence ID" value="WOF16294.1"/>
    <property type="molecule type" value="Genomic_DNA"/>
</dbReference>
<proteinExistence type="predicted"/>
<evidence type="ECO:0000313" key="1">
    <source>
        <dbReference type="EMBL" id="WOF16294.1"/>
    </source>
</evidence>
<accession>A0AA97FDM1</accession>
<protein>
    <submittedName>
        <fullName evidence="1">Uncharacterized protein</fullName>
    </submittedName>
</protein>
<dbReference type="RefSeq" id="WP_317135707.1">
    <property type="nucleotide sequence ID" value="NZ_CP043875.1"/>
</dbReference>
<dbReference type="KEGG" id="mefw:F1737_05985"/>
<keyword evidence="2" id="KW-1185">Reference proteome</keyword>
<reference evidence="1 2" key="1">
    <citation type="submission" date="2019-09" db="EMBL/GenBank/DDBJ databases">
        <title>The complete genome of Methanoplanus sp. FWC-SCC4.</title>
        <authorList>
            <person name="Chen S.-C."/>
            <person name="Zhou Y.-Z."/>
            <person name="Lai M.-C."/>
        </authorList>
    </citation>
    <scope>NUCLEOTIDE SEQUENCE [LARGE SCALE GENOMIC DNA]</scope>
    <source>
        <strain evidence="1 2">FWC-SCC4</strain>
    </source>
</reference>
<name>A0AA97FDM1_9EURY</name>
<sequence>MTIKCGELLEVLNSTKCNVNNQFSQQMKDFIFANPELAVDFIANCDPELKDFCFDCVCEKYRKQEESEDETIKESIEKTGFSADQIEEETIDDHIDEIITENNLDKEEE</sequence>
<gene>
    <name evidence="1" type="ORF">F1737_05985</name>
</gene>
<dbReference type="AlphaFoldDB" id="A0AA97FDM1"/>
<evidence type="ECO:0000313" key="2">
    <source>
        <dbReference type="Proteomes" id="UP001301797"/>
    </source>
</evidence>
<dbReference type="GeneID" id="85229711"/>
<organism evidence="1 2">
    <name type="scientific">Methanochimaera problematica</name>
    <dbReference type="NCBI Taxonomy" id="2609417"/>
    <lineage>
        <taxon>Archaea</taxon>
        <taxon>Methanobacteriati</taxon>
        <taxon>Methanobacteriota</taxon>
        <taxon>Stenosarchaea group</taxon>
        <taxon>Methanomicrobia</taxon>
        <taxon>Methanomicrobiales</taxon>
        <taxon>Methanomicrobiaceae</taxon>
        <taxon>Methanochimaera</taxon>
    </lineage>
</organism>